<dbReference type="AlphaFoldDB" id="D2A0T4"/>
<feature type="compositionally biased region" description="Basic and acidic residues" evidence="1">
    <location>
        <begin position="167"/>
        <end position="185"/>
    </location>
</feature>
<evidence type="ECO:0000256" key="1">
    <source>
        <dbReference type="SAM" id="MobiDB-lite"/>
    </source>
</evidence>
<dbReference type="SUPFAM" id="SSF46785">
    <property type="entry name" value="Winged helix' DNA-binding domain"/>
    <property type="match status" value="1"/>
</dbReference>
<evidence type="ECO:0000313" key="3">
    <source>
        <dbReference type="EMBL" id="EFA01637.2"/>
    </source>
</evidence>
<gene>
    <name evidence="3" type="primary">AUGUSTUS-3.0.2_07207</name>
    <name evidence="3" type="ORF">TcasGA2_TC007207</name>
</gene>
<dbReference type="InterPro" id="IPR036388">
    <property type="entry name" value="WH-like_DNA-bd_sf"/>
</dbReference>
<keyword evidence="4" id="KW-1185">Reference proteome</keyword>
<organism evidence="3 4">
    <name type="scientific">Tribolium castaneum</name>
    <name type="common">Red flour beetle</name>
    <dbReference type="NCBI Taxonomy" id="7070"/>
    <lineage>
        <taxon>Eukaryota</taxon>
        <taxon>Metazoa</taxon>
        <taxon>Ecdysozoa</taxon>
        <taxon>Arthropoda</taxon>
        <taxon>Hexapoda</taxon>
        <taxon>Insecta</taxon>
        <taxon>Pterygota</taxon>
        <taxon>Neoptera</taxon>
        <taxon>Endopterygota</taxon>
        <taxon>Coleoptera</taxon>
        <taxon>Polyphaga</taxon>
        <taxon>Cucujiformia</taxon>
        <taxon>Tenebrionidae</taxon>
        <taxon>Tenebrionidae incertae sedis</taxon>
        <taxon>Tribolium</taxon>
    </lineage>
</organism>
<dbReference type="InterPro" id="IPR005818">
    <property type="entry name" value="Histone_H1/H5_H15"/>
</dbReference>
<feature type="compositionally biased region" description="Basic residues" evidence="1">
    <location>
        <begin position="149"/>
        <end position="166"/>
    </location>
</feature>
<reference evidence="3 4" key="1">
    <citation type="journal article" date="2008" name="Nature">
        <title>The genome of the model beetle and pest Tribolium castaneum.</title>
        <authorList>
            <consortium name="Tribolium Genome Sequencing Consortium"/>
            <person name="Richards S."/>
            <person name="Gibbs R.A."/>
            <person name="Weinstock G.M."/>
            <person name="Brown S.J."/>
            <person name="Denell R."/>
            <person name="Beeman R.W."/>
            <person name="Gibbs R."/>
            <person name="Beeman R.W."/>
            <person name="Brown S.J."/>
            <person name="Bucher G."/>
            <person name="Friedrich M."/>
            <person name="Grimmelikhuijzen C.J."/>
            <person name="Klingler M."/>
            <person name="Lorenzen M."/>
            <person name="Richards S."/>
            <person name="Roth S."/>
            <person name="Schroder R."/>
            <person name="Tautz D."/>
            <person name="Zdobnov E.M."/>
            <person name="Muzny D."/>
            <person name="Gibbs R.A."/>
            <person name="Weinstock G.M."/>
            <person name="Attaway T."/>
            <person name="Bell S."/>
            <person name="Buhay C.J."/>
            <person name="Chandrabose M.N."/>
            <person name="Chavez D."/>
            <person name="Clerk-Blankenburg K.P."/>
            <person name="Cree A."/>
            <person name="Dao M."/>
            <person name="Davis C."/>
            <person name="Chacko J."/>
            <person name="Dinh H."/>
            <person name="Dugan-Rocha S."/>
            <person name="Fowler G."/>
            <person name="Garner T.T."/>
            <person name="Garnes J."/>
            <person name="Gnirke A."/>
            <person name="Hawes A."/>
            <person name="Hernandez J."/>
            <person name="Hines S."/>
            <person name="Holder M."/>
            <person name="Hume J."/>
            <person name="Jhangiani S.N."/>
            <person name="Joshi V."/>
            <person name="Khan Z.M."/>
            <person name="Jackson L."/>
            <person name="Kovar C."/>
            <person name="Kowis A."/>
            <person name="Lee S."/>
            <person name="Lewis L.R."/>
            <person name="Margolis J."/>
            <person name="Morgan M."/>
            <person name="Nazareth L.V."/>
            <person name="Nguyen N."/>
            <person name="Okwuonu G."/>
            <person name="Parker D."/>
            <person name="Richards S."/>
            <person name="Ruiz S.J."/>
            <person name="Santibanez J."/>
            <person name="Savard J."/>
            <person name="Scherer S.E."/>
            <person name="Schneider B."/>
            <person name="Sodergren E."/>
            <person name="Tautz D."/>
            <person name="Vattahil S."/>
            <person name="Villasana D."/>
            <person name="White C.S."/>
            <person name="Wright R."/>
            <person name="Park Y."/>
            <person name="Beeman R.W."/>
            <person name="Lord J."/>
            <person name="Oppert B."/>
            <person name="Lorenzen M."/>
            <person name="Brown S."/>
            <person name="Wang L."/>
            <person name="Savard J."/>
            <person name="Tautz D."/>
            <person name="Richards S."/>
            <person name="Weinstock G."/>
            <person name="Gibbs R.A."/>
            <person name="Liu Y."/>
            <person name="Worley K."/>
            <person name="Weinstock G."/>
            <person name="Elsik C.G."/>
            <person name="Reese J.T."/>
            <person name="Elhaik E."/>
            <person name="Landan G."/>
            <person name="Graur D."/>
            <person name="Arensburger P."/>
            <person name="Atkinson P."/>
            <person name="Beeman R.W."/>
            <person name="Beidler J."/>
            <person name="Brown S.J."/>
            <person name="Demuth J.P."/>
            <person name="Drury D.W."/>
            <person name="Du Y.Z."/>
            <person name="Fujiwara H."/>
            <person name="Lorenzen M."/>
            <person name="Maselli V."/>
            <person name="Osanai M."/>
            <person name="Park Y."/>
            <person name="Robertson H.M."/>
            <person name="Tu Z."/>
            <person name="Wang J.J."/>
            <person name="Wang S."/>
            <person name="Richards S."/>
            <person name="Song H."/>
            <person name="Zhang L."/>
            <person name="Sodergren E."/>
            <person name="Werner D."/>
            <person name="Stanke M."/>
            <person name="Morgenstern B."/>
            <person name="Solovyev V."/>
            <person name="Kosarev P."/>
            <person name="Brown G."/>
            <person name="Chen H.C."/>
            <person name="Ermolaeva O."/>
            <person name="Hlavina W."/>
            <person name="Kapustin Y."/>
            <person name="Kiryutin B."/>
            <person name="Kitts P."/>
            <person name="Maglott D."/>
            <person name="Pruitt K."/>
            <person name="Sapojnikov V."/>
            <person name="Souvorov A."/>
            <person name="Mackey A.J."/>
            <person name="Waterhouse R.M."/>
            <person name="Wyder S."/>
            <person name="Zdobnov E.M."/>
            <person name="Zdobnov E.M."/>
            <person name="Wyder S."/>
            <person name="Kriventseva E.V."/>
            <person name="Kadowaki T."/>
            <person name="Bork P."/>
            <person name="Aranda M."/>
            <person name="Bao R."/>
            <person name="Beermann A."/>
            <person name="Berns N."/>
            <person name="Bolognesi R."/>
            <person name="Bonneton F."/>
            <person name="Bopp D."/>
            <person name="Brown S.J."/>
            <person name="Bucher G."/>
            <person name="Butts T."/>
            <person name="Chaumot A."/>
            <person name="Denell R.E."/>
            <person name="Ferrier D.E."/>
            <person name="Friedrich M."/>
            <person name="Gordon C.M."/>
            <person name="Jindra M."/>
            <person name="Klingler M."/>
            <person name="Lan Q."/>
            <person name="Lattorff H.M."/>
            <person name="Laudet V."/>
            <person name="von Levetsow C."/>
            <person name="Liu Z."/>
            <person name="Lutz R."/>
            <person name="Lynch J.A."/>
            <person name="da Fonseca R.N."/>
            <person name="Posnien N."/>
            <person name="Reuter R."/>
            <person name="Roth S."/>
            <person name="Savard J."/>
            <person name="Schinko J.B."/>
            <person name="Schmitt C."/>
            <person name="Schoppmeier M."/>
            <person name="Schroder R."/>
            <person name="Shippy T.D."/>
            <person name="Simonnet F."/>
            <person name="Marques-Souza H."/>
            <person name="Tautz D."/>
            <person name="Tomoyasu Y."/>
            <person name="Trauner J."/>
            <person name="Van der Zee M."/>
            <person name="Vervoort M."/>
            <person name="Wittkopp N."/>
            <person name="Wimmer E.A."/>
            <person name="Yang X."/>
            <person name="Jones A.K."/>
            <person name="Sattelle D.B."/>
            <person name="Ebert P.R."/>
            <person name="Nelson D."/>
            <person name="Scott J.G."/>
            <person name="Beeman R.W."/>
            <person name="Muthukrishnan S."/>
            <person name="Kramer K.J."/>
            <person name="Arakane Y."/>
            <person name="Beeman R.W."/>
            <person name="Zhu Q."/>
            <person name="Hogenkamp D."/>
            <person name="Dixit R."/>
            <person name="Oppert B."/>
            <person name="Jiang H."/>
            <person name="Zou Z."/>
            <person name="Marshall J."/>
            <person name="Elpidina E."/>
            <person name="Vinokurov K."/>
            <person name="Oppert C."/>
            <person name="Zou Z."/>
            <person name="Evans J."/>
            <person name="Lu Z."/>
            <person name="Zhao P."/>
            <person name="Sumathipala N."/>
            <person name="Altincicek B."/>
            <person name="Vilcinskas A."/>
            <person name="Williams M."/>
            <person name="Hultmark D."/>
            <person name="Hetru C."/>
            <person name="Jiang H."/>
            <person name="Grimmelikhuijzen C.J."/>
            <person name="Hauser F."/>
            <person name="Cazzamali G."/>
            <person name="Williamson M."/>
            <person name="Park Y."/>
            <person name="Li B."/>
            <person name="Tanaka Y."/>
            <person name="Predel R."/>
            <person name="Neupert S."/>
            <person name="Schachtner J."/>
            <person name="Verleyen P."/>
            <person name="Raible F."/>
            <person name="Bork P."/>
            <person name="Friedrich M."/>
            <person name="Walden K.K."/>
            <person name="Robertson H.M."/>
            <person name="Angeli S."/>
            <person name="Foret S."/>
            <person name="Bucher G."/>
            <person name="Schuetz S."/>
            <person name="Maleszka R."/>
            <person name="Wimmer E.A."/>
            <person name="Beeman R.W."/>
            <person name="Lorenzen M."/>
            <person name="Tomoyasu Y."/>
            <person name="Miller S.C."/>
            <person name="Grossmann D."/>
            <person name="Bucher G."/>
        </authorList>
    </citation>
    <scope>NUCLEOTIDE SEQUENCE [LARGE SCALE GENOMIC DNA]</scope>
    <source>
        <strain evidence="3 4">Georgia GA2</strain>
    </source>
</reference>
<dbReference type="GO" id="GO:0003677">
    <property type="term" value="F:DNA binding"/>
    <property type="evidence" value="ECO:0007669"/>
    <property type="project" value="InterPro"/>
</dbReference>
<dbReference type="Gene3D" id="1.10.10.10">
    <property type="entry name" value="Winged helix-like DNA-binding domain superfamily/Winged helix DNA-binding domain"/>
    <property type="match status" value="1"/>
</dbReference>
<evidence type="ECO:0000313" key="4">
    <source>
        <dbReference type="Proteomes" id="UP000007266"/>
    </source>
</evidence>
<dbReference type="Pfam" id="PF00538">
    <property type="entry name" value="Linker_histone"/>
    <property type="match status" value="1"/>
</dbReference>
<feature type="compositionally biased region" description="Basic residues" evidence="1">
    <location>
        <begin position="98"/>
        <end position="112"/>
    </location>
</feature>
<dbReference type="InterPro" id="IPR036390">
    <property type="entry name" value="WH_DNA-bd_sf"/>
</dbReference>
<dbReference type="KEGG" id="tca:103312802"/>
<dbReference type="OMA" id="HEMHHES"/>
<feature type="region of interest" description="Disordered" evidence="1">
    <location>
        <begin position="98"/>
        <end position="185"/>
    </location>
</feature>
<dbReference type="PROSITE" id="PS51504">
    <property type="entry name" value="H15"/>
    <property type="match status" value="1"/>
</dbReference>
<name>D2A0T4_TRICA</name>
<reference evidence="3 4" key="2">
    <citation type="journal article" date="2010" name="Nucleic Acids Res.">
        <title>BeetleBase in 2010: revisions to provide comprehensive genomic information for Tribolium castaneum.</title>
        <authorList>
            <person name="Kim H.S."/>
            <person name="Murphy T."/>
            <person name="Xia J."/>
            <person name="Caragea D."/>
            <person name="Park Y."/>
            <person name="Beeman R.W."/>
            <person name="Lorenzen M.D."/>
            <person name="Butcher S."/>
            <person name="Manak J.R."/>
            <person name="Brown S.J."/>
        </authorList>
    </citation>
    <scope>GENOME REANNOTATION</scope>
    <source>
        <strain evidence="3 4">Georgia GA2</strain>
    </source>
</reference>
<dbReference type="OrthoDB" id="203862at2759"/>
<evidence type="ECO:0000259" key="2">
    <source>
        <dbReference type="PROSITE" id="PS51504"/>
    </source>
</evidence>
<feature type="domain" description="H15" evidence="2">
    <location>
        <begin position="6"/>
        <end position="80"/>
    </location>
</feature>
<sequence length="230" mass="27487">MKRPVRPPRFLPEVLQAIYELKENGGSNSTKIVSHVKSSLRSVRSYNTVRNLSTQVKRALNHAASNGIVKQRAGKFRINTEILNPNKDCMECRRRKRLQAQRRRRRRRRLQKHSITPSAQRLFEESVRRRHRYRGFSNDSDSSLPVRETRRRRKKAAKKRRRRRRKSQSEARFGNEPRRIDEELRKDIVYPDDHQEGHEMHHESRQCDNPDCLCNVKEDIEEIPNYDSPM</sequence>
<dbReference type="Proteomes" id="UP000007266">
    <property type="component" value="Linkage group 4"/>
</dbReference>
<protein>
    <recommendedName>
        <fullName evidence="2">H15 domain-containing protein</fullName>
    </recommendedName>
</protein>
<accession>D2A0T4</accession>
<proteinExistence type="predicted"/>
<dbReference type="GO" id="GO:0000786">
    <property type="term" value="C:nucleosome"/>
    <property type="evidence" value="ECO:0007669"/>
    <property type="project" value="InterPro"/>
</dbReference>
<dbReference type="HOGENOM" id="CLU_1058701_0_0_1"/>
<dbReference type="InParanoid" id="D2A0T4"/>
<dbReference type="GO" id="GO:0006334">
    <property type="term" value="P:nucleosome assembly"/>
    <property type="evidence" value="ECO:0007669"/>
    <property type="project" value="InterPro"/>
</dbReference>
<dbReference type="EMBL" id="KQ971338">
    <property type="protein sequence ID" value="EFA01637.2"/>
    <property type="molecule type" value="Genomic_DNA"/>
</dbReference>